<proteinExistence type="predicted"/>
<reference evidence="2" key="1">
    <citation type="journal article" date="2014" name="Front. Microbiol.">
        <title>High frequency of phylogenetically diverse reductive dehalogenase-homologous genes in deep subseafloor sedimentary metagenomes.</title>
        <authorList>
            <person name="Kawai M."/>
            <person name="Futagami T."/>
            <person name="Toyoda A."/>
            <person name="Takaki Y."/>
            <person name="Nishi S."/>
            <person name="Hori S."/>
            <person name="Arai W."/>
            <person name="Tsubouchi T."/>
            <person name="Morono Y."/>
            <person name="Uchiyama I."/>
            <person name="Ito T."/>
            <person name="Fujiyama A."/>
            <person name="Inagaki F."/>
            <person name="Takami H."/>
        </authorList>
    </citation>
    <scope>NUCLEOTIDE SEQUENCE</scope>
    <source>
        <strain evidence="2">Expedition CK06-06</strain>
    </source>
</reference>
<organism evidence="2">
    <name type="scientific">marine sediment metagenome</name>
    <dbReference type="NCBI Taxonomy" id="412755"/>
    <lineage>
        <taxon>unclassified sequences</taxon>
        <taxon>metagenomes</taxon>
        <taxon>ecological metagenomes</taxon>
    </lineage>
</organism>
<evidence type="ECO:0000313" key="2">
    <source>
        <dbReference type="EMBL" id="GAF98439.1"/>
    </source>
</evidence>
<feature type="transmembrane region" description="Helical" evidence="1">
    <location>
        <begin position="178"/>
        <end position="211"/>
    </location>
</feature>
<keyword evidence="1" id="KW-1133">Transmembrane helix</keyword>
<sequence>MSEAWRRKTYYKPRVLISTERILDPQFSDALVCITGAQLEMLRNLTQYLHRRSTFSQNEDLQGYLSPTSEDWDTIQAIVADLEHTLMGCEEFTQLFTDMLAQLECICSTISANPGLTPGIAPIIDDYITDGVLIPGDIYGEDTEVSAERCAVAQLTYHQMYDILTIYLQPFQETSADVMLGIILAWLVVSVGTAGLGIPLATIAAVLLGLADMIVEAS</sequence>
<keyword evidence="1" id="KW-0472">Membrane</keyword>
<gene>
    <name evidence="2" type="ORF">S01H1_20049</name>
</gene>
<dbReference type="EMBL" id="BARS01010911">
    <property type="protein sequence ID" value="GAF98439.1"/>
    <property type="molecule type" value="Genomic_DNA"/>
</dbReference>
<keyword evidence="1" id="KW-0812">Transmembrane</keyword>
<protein>
    <submittedName>
        <fullName evidence="2">Uncharacterized protein</fullName>
    </submittedName>
</protein>
<name>X0TYT5_9ZZZZ</name>
<comment type="caution">
    <text evidence="2">The sequence shown here is derived from an EMBL/GenBank/DDBJ whole genome shotgun (WGS) entry which is preliminary data.</text>
</comment>
<accession>X0TYT5</accession>
<evidence type="ECO:0000256" key="1">
    <source>
        <dbReference type="SAM" id="Phobius"/>
    </source>
</evidence>
<dbReference type="AlphaFoldDB" id="X0TYT5"/>